<dbReference type="Pfam" id="PF08190">
    <property type="entry name" value="PIH1"/>
    <property type="match status" value="1"/>
</dbReference>
<feature type="region of interest" description="Disordered" evidence="3">
    <location>
        <begin position="227"/>
        <end position="258"/>
    </location>
</feature>
<organism evidence="6 7">
    <name type="scientific">Prymnesium parvum</name>
    <name type="common">Toxic golden alga</name>
    <dbReference type="NCBI Taxonomy" id="97485"/>
    <lineage>
        <taxon>Eukaryota</taxon>
        <taxon>Haptista</taxon>
        <taxon>Haptophyta</taxon>
        <taxon>Prymnesiophyceae</taxon>
        <taxon>Prymnesiales</taxon>
        <taxon>Prymnesiaceae</taxon>
        <taxon>Prymnesium</taxon>
    </lineage>
</organism>
<feature type="compositionally biased region" description="Basic and acidic residues" evidence="3">
    <location>
        <begin position="356"/>
        <end position="377"/>
    </location>
</feature>
<evidence type="ECO:0000313" key="7">
    <source>
        <dbReference type="Proteomes" id="UP001515480"/>
    </source>
</evidence>
<sequence>MVEDTSNLSVQEQEMLAYLEDLQQNNPAEYELLVQQMQAQRQAAGGGAATSGEAEQVTPRPGFVAKTVSATSKGQKVFINVCQSEHVDPPAPVEAGNDAEEVQYRIPLSLGPPREDLDKDGAVCTVYDVVFHPDAVDNSLSQAEFRSFVMSLTLHQIQTKYKDELSSDIKYPKVKGNYKGVAPLPQLMRKKGSPPPRSEHAEAKPSSGDTQGKSKIEEIVTEKASPDLLPTPAYAVEPRMRETPSGASTETGAEPDGTNVKIHLPLVEHADELEVRLSSDSLEVHAPSKYSLFIQLPQSVLLNPLYAKFESCRRILSISLLFAPSASSDKLDEDSGPHSAALEAVEAKDGFEGEMARRAREKAAREKARARRAEARRAVASGEAPQVGSIPNASGKVRESTDEPQIVEVTDEPERLEDECGRRDAKPAERPEKNSKRSTLLEISNSIIDELEE</sequence>
<comment type="caution">
    <text evidence="6">The sequence shown here is derived from an EMBL/GenBank/DDBJ whole genome shotgun (WGS) entry which is preliminary data.</text>
</comment>
<feature type="region of interest" description="Disordered" evidence="3">
    <location>
        <begin position="356"/>
        <end position="453"/>
    </location>
</feature>
<feature type="compositionally biased region" description="Polar residues" evidence="3">
    <location>
        <begin position="437"/>
        <end position="447"/>
    </location>
</feature>
<dbReference type="InterPro" id="IPR041442">
    <property type="entry name" value="PIH1D1/2/3_CS-like"/>
</dbReference>
<evidence type="ECO:0000259" key="5">
    <source>
        <dbReference type="Pfam" id="PF18201"/>
    </source>
</evidence>
<dbReference type="EMBL" id="JBGBPQ010000002">
    <property type="protein sequence ID" value="KAL1527757.1"/>
    <property type="molecule type" value="Genomic_DNA"/>
</dbReference>
<evidence type="ECO:0000256" key="3">
    <source>
        <dbReference type="SAM" id="MobiDB-lite"/>
    </source>
</evidence>
<dbReference type="PANTHER" id="PTHR22997">
    <property type="entry name" value="PIH1 DOMAIN-CONTAINING PROTEIN 1"/>
    <property type="match status" value="1"/>
</dbReference>
<feature type="compositionally biased region" description="Basic and acidic residues" evidence="3">
    <location>
        <begin position="418"/>
        <end position="435"/>
    </location>
</feature>
<keyword evidence="7" id="KW-1185">Reference proteome</keyword>
<protein>
    <recommendedName>
        <fullName evidence="2">PIH1 domain-containing protein 1</fullName>
    </recommendedName>
</protein>
<evidence type="ECO:0000313" key="6">
    <source>
        <dbReference type="EMBL" id="KAL1527757.1"/>
    </source>
</evidence>
<evidence type="ECO:0000256" key="1">
    <source>
        <dbReference type="ARBA" id="ARBA00008511"/>
    </source>
</evidence>
<dbReference type="Proteomes" id="UP001515480">
    <property type="component" value="Unassembled WGS sequence"/>
</dbReference>
<proteinExistence type="inferred from homology"/>
<evidence type="ECO:0000256" key="2">
    <source>
        <dbReference type="ARBA" id="ARBA00040540"/>
    </source>
</evidence>
<reference evidence="6 7" key="1">
    <citation type="journal article" date="2024" name="Science">
        <title>Giant polyketide synthase enzymes in the biosynthesis of giant marine polyether toxins.</title>
        <authorList>
            <person name="Fallon T.R."/>
            <person name="Shende V.V."/>
            <person name="Wierzbicki I.H."/>
            <person name="Pendleton A.L."/>
            <person name="Watervoot N.F."/>
            <person name="Auber R.P."/>
            <person name="Gonzalez D.J."/>
            <person name="Wisecaver J.H."/>
            <person name="Moore B.S."/>
        </authorList>
    </citation>
    <scope>NUCLEOTIDE SEQUENCE [LARGE SCALE GENOMIC DNA]</scope>
    <source>
        <strain evidence="6 7">12B1</strain>
    </source>
</reference>
<evidence type="ECO:0000259" key="4">
    <source>
        <dbReference type="Pfam" id="PF08190"/>
    </source>
</evidence>
<dbReference type="PANTHER" id="PTHR22997:SF0">
    <property type="entry name" value="PIH1 DOMAIN-CONTAINING PROTEIN 1"/>
    <property type="match status" value="1"/>
</dbReference>
<feature type="domain" description="PIH1D1/2/3 CS-like" evidence="5">
    <location>
        <begin position="253"/>
        <end position="320"/>
    </location>
</feature>
<dbReference type="AlphaFoldDB" id="A0AB34K3H7"/>
<accession>A0AB34K3H7</accession>
<dbReference type="Pfam" id="PF18201">
    <property type="entry name" value="PIH1_CS"/>
    <property type="match status" value="1"/>
</dbReference>
<dbReference type="InterPro" id="IPR012981">
    <property type="entry name" value="PIH1_N"/>
</dbReference>
<gene>
    <name evidence="6" type="ORF">AB1Y20_009142</name>
</gene>
<dbReference type="GO" id="GO:0005737">
    <property type="term" value="C:cytoplasm"/>
    <property type="evidence" value="ECO:0007669"/>
    <property type="project" value="TreeGrafter"/>
</dbReference>
<feature type="region of interest" description="Disordered" evidence="3">
    <location>
        <begin position="181"/>
        <end position="214"/>
    </location>
</feature>
<name>A0AB34K3H7_PRYPA</name>
<dbReference type="InterPro" id="IPR050734">
    <property type="entry name" value="PIH1/Kintoun_subfamily"/>
</dbReference>
<comment type="similarity">
    <text evidence="1">Belongs to the PIH1 family.</text>
</comment>
<feature type="domain" description="PIH1 N-terminal" evidence="4">
    <location>
        <begin position="51"/>
        <end position="191"/>
    </location>
</feature>